<dbReference type="RefSeq" id="WP_282720014.1">
    <property type="nucleotide sequence ID" value="NZ_JASCQO010000008.1"/>
</dbReference>
<sequence length="183" mass="19671">MRLWLLPLLLVLAGCQTAPSTLPMAEPRPAAECRWPADGDSPESLLRRAVSALEADGFLVRHTDMSLGLVSAERSRILPGYGGFDDPWERSGFFGHYGLGGHRGGFSGVGVMVGFGGASSMSRDATELERVSLVAGPEAVRVSRDIQVFDWRGELRQSRSASATDFCSRLHRAIEAMPAGEAP</sequence>
<keyword evidence="1" id="KW-0732">Signal</keyword>
<accession>A0ABT6VHH4</accession>
<evidence type="ECO:0000313" key="2">
    <source>
        <dbReference type="EMBL" id="MDI5932448.1"/>
    </source>
</evidence>
<comment type="caution">
    <text evidence="2">The sequence shown here is derived from an EMBL/GenBank/DDBJ whole genome shotgun (WGS) entry which is preliminary data.</text>
</comment>
<feature type="signal peptide" evidence="1">
    <location>
        <begin position="1"/>
        <end position="18"/>
    </location>
</feature>
<proteinExistence type="predicted"/>
<evidence type="ECO:0000313" key="3">
    <source>
        <dbReference type="Proteomes" id="UP001244242"/>
    </source>
</evidence>
<evidence type="ECO:0000256" key="1">
    <source>
        <dbReference type="SAM" id="SignalP"/>
    </source>
</evidence>
<evidence type="ECO:0008006" key="4">
    <source>
        <dbReference type="Google" id="ProtNLM"/>
    </source>
</evidence>
<feature type="chain" id="PRO_5045448207" description="DUF4136 domain-containing protein" evidence="1">
    <location>
        <begin position="19"/>
        <end position="183"/>
    </location>
</feature>
<protein>
    <recommendedName>
        <fullName evidence="4">DUF4136 domain-containing protein</fullName>
    </recommendedName>
</protein>
<reference evidence="2 3" key="1">
    <citation type="submission" date="2023-04" db="EMBL/GenBank/DDBJ databases">
        <title>Halomonas strains isolated from rhizosphere soil.</title>
        <authorList>
            <person name="Xu L."/>
            <person name="Sun J.-Q."/>
        </authorList>
    </citation>
    <scope>NUCLEOTIDE SEQUENCE [LARGE SCALE GENOMIC DNA]</scope>
    <source>
        <strain evidence="2 3">LN1S58</strain>
    </source>
</reference>
<dbReference type="Proteomes" id="UP001244242">
    <property type="component" value="Unassembled WGS sequence"/>
</dbReference>
<name>A0ABT6VHH4_9GAMM</name>
<dbReference type="PROSITE" id="PS51257">
    <property type="entry name" value="PROKAR_LIPOPROTEIN"/>
    <property type="match status" value="1"/>
</dbReference>
<organism evidence="2 3">
    <name type="scientific">Halomonas kalidii</name>
    <dbReference type="NCBI Taxonomy" id="3043293"/>
    <lineage>
        <taxon>Bacteria</taxon>
        <taxon>Pseudomonadati</taxon>
        <taxon>Pseudomonadota</taxon>
        <taxon>Gammaproteobacteria</taxon>
        <taxon>Oceanospirillales</taxon>
        <taxon>Halomonadaceae</taxon>
        <taxon>Halomonas</taxon>
    </lineage>
</organism>
<dbReference type="EMBL" id="JASCQO010000008">
    <property type="protein sequence ID" value="MDI5932448.1"/>
    <property type="molecule type" value="Genomic_DNA"/>
</dbReference>
<keyword evidence="3" id="KW-1185">Reference proteome</keyword>
<gene>
    <name evidence="2" type="ORF">QLQ84_01460</name>
</gene>